<dbReference type="AlphaFoldDB" id="A0AAP0NWC5"/>
<comment type="caution">
    <text evidence="1">The sequence shown here is derived from an EMBL/GenBank/DDBJ whole genome shotgun (WGS) entry which is preliminary data.</text>
</comment>
<evidence type="ECO:0000313" key="2">
    <source>
        <dbReference type="Proteomes" id="UP001419268"/>
    </source>
</evidence>
<protein>
    <submittedName>
        <fullName evidence="1">Uncharacterized protein</fullName>
    </submittedName>
</protein>
<sequence>MVSSITNLVCLYCENNRAIAQAEEPGSHHRSKHILRLFHPIREIIKIKDVKIYRVPTEDNVADPLAKSLLQANRMVMLGH</sequence>
<keyword evidence="2" id="KW-1185">Reference proteome</keyword>
<reference evidence="1 2" key="1">
    <citation type="submission" date="2024-01" db="EMBL/GenBank/DDBJ databases">
        <title>Genome assemblies of Stephania.</title>
        <authorList>
            <person name="Yang L."/>
        </authorList>
    </citation>
    <scope>NUCLEOTIDE SEQUENCE [LARGE SCALE GENOMIC DNA]</scope>
    <source>
        <strain evidence="1">JXDWG</strain>
        <tissue evidence="1">Leaf</tissue>
    </source>
</reference>
<dbReference type="Proteomes" id="UP001419268">
    <property type="component" value="Unassembled WGS sequence"/>
</dbReference>
<dbReference type="EMBL" id="JBBNAG010000007">
    <property type="protein sequence ID" value="KAK9118781.1"/>
    <property type="molecule type" value="Genomic_DNA"/>
</dbReference>
<name>A0AAP0NWC5_9MAGN</name>
<proteinExistence type="predicted"/>
<organism evidence="1 2">
    <name type="scientific">Stephania cephalantha</name>
    <dbReference type="NCBI Taxonomy" id="152367"/>
    <lineage>
        <taxon>Eukaryota</taxon>
        <taxon>Viridiplantae</taxon>
        <taxon>Streptophyta</taxon>
        <taxon>Embryophyta</taxon>
        <taxon>Tracheophyta</taxon>
        <taxon>Spermatophyta</taxon>
        <taxon>Magnoliopsida</taxon>
        <taxon>Ranunculales</taxon>
        <taxon>Menispermaceae</taxon>
        <taxon>Menispermoideae</taxon>
        <taxon>Cissampelideae</taxon>
        <taxon>Stephania</taxon>
    </lineage>
</organism>
<gene>
    <name evidence="1" type="ORF">Scep_016874</name>
</gene>
<accession>A0AAP0NWC5</accession>
<evidence type="ECO:0000313" key="1">
    <source>
        <dbReference type="EMBL" id="KAK9118781.1"/>
    </source>
</evidence>